<organism evidence="4">
    <name type="scientific">Anisakis simplex</name>
    <name type="common">Herring worm</name>
    <dbReference type="NCBI Taxonomy" id="6269"/>
    <lineage>
        <taxon>Eukaryota</taxon>
        <taxon>Metazoa</taxon>
        <taxon>Ecdysozoa</taxon>
        <taxon>Nematoda</taxon>
        <taxon>Chromadorea</taxon>
        <taxon>Rhabditida</taxon>
        <taxon>Spirurina</taxon>
        <taxon>Ascaridomorpha</taxon>
        <taxon>Ascaridoidea</taxon>
        <taxon>Anisakidae</taxon>
        <taxon>Anisakis</taxon>
        <taxon>Anisakis simplex complex</taxon>
    </lineage>
</organism>
<dbReference type="EMBL" id="UYRR01036004">
    <property type="protein sequence ID" value="VDK66009.1"/>
    <property type="molecule type" value="Genomic_DNA"/>
</dbReference>
<reference evidence="4" key="1">
    <citation type="submission" date="2017-02" db="UniProtKB">
        <authorList>
            <consortium name="WormBaseParasite"/>
        </authorList>
    </citation>
    <scope>IDENTIFICATION</scope>
</reference>
<protein>
    <submittedName>
        <fullName evidence="4">Synapsin_C domain-containing protein</fullName>
    </submittedName>
</protein>
<evidence type="ECO:0000256" key="1">
    <source>
        <dbReference type="SAM" id="MobiDB-lite"/>
    </source>
</evidence>
<keyword evidence="3" id="KW-1185">Reference proteome</keyword>
<proteinExistence type="predicted"/>
<dbReference type="AlphaFoldDB" id="A0A0M3KED3"/>
<dbReference type="Proteomes" id="UP000267096">
    <property type="component" value="Unassembled WGS sequence"/>
</dbReference>
<gene>
    <name evidence="2" type="ORF">ASIM_LOCUS18731</name>
</gene>
<reference evidence="2 3" key="2">
    <citation type="submission" date="2018-11" db="EMBL/GenBank/DDBJ databases">
        <authorList>
            <consortium name="Pathogen Informatics"/>
        </authorList>
    </citation>
    <scope>NUCLEOTIDE SEQUENCE [LARGE SCALE GENOMIC DNA]</scope>
</reference>
<accession>A0A0M3KED3</accession>
<evidence type="ECO:0000313" key="4">
    <source>
        <dbReference type="WBParaSite" id="ASIM_0001933901-mRNA-1"/>
    </source>
</evidence>
<evidence type="ECO:0000313" key="3">
    <source>
        <dbReference type="Proteomes" id="UP000267096"/>
    </source>
</evidence>
<name>A0A0M3KED3_ANISI</name>
<feature type="region of interest" description="Disordered" evidence="1">
    <location>
        <begin position="25"/>
        <end position="44"/>
    </location>
</feature>
<sequence>MIQYANTDSWQTAFERVMGSGDGVGVGSVTMDDHRTSETVSGNAVDQESGLNAAGINRMSVSNILIDDIEMSD</sequence>
<dbReference type="WBParaSite" id="ASIM_0001933901-mRNA-1">
    <property type="protein sequence ID" value="ASIM_0001933901-mRNA-1"/>
    <property type="gene ID" value="ASIM_0001933901"/>
</dbReference>
<evidence type="ECO:0000313" key="2">
    <source>
        <dbReference type="EMBL" id="VDK66009.1"/>
    </source>
</evidence>